<name>B6JXN0_SCHJY</name>
<dbReference type="AlphaFoldDB" id="B6JXN0"/>
<reference evidence="4 6" key="1">
    <citation type="journal article" date="2011" name="Science">
        <title>Comparative functional genomics of the fission yeasts.</title>
        <authorList>
            <person name="Rhind N."/>
            <person name="Chen Z."/>
            <person name="Yassour M."/>
            <person name="Thompson D.A."/>
            <person name="Haas B.J."/>
            <person name="Habib N."/>
            <person name="Wapinski I."/>
            <person name="Roy S."/>
            <person name="Lin M.F."/>
            <person name="Heiman D.I."/>
            <person name="Young S.K."/>
            <person name="Furuya K."/>
            <person name="Guo Y."/>
            <person name="Pidoux A."/>
            <person name="Chen H.M."/>
            <person name="Robbertse B."/>
            <person name="Goldberg J.M."/>
            <person name="Aoki K."/>
            <person name="Bayne E.H."/>
            <person name="Berlin A.M."/>
            <person name="Desjardins C.A."/>
            <person name="Dobbs E."/>
            <person name="Dukaj L."/>
            <person name="Fan L."/>
            <person name="FitzGerald M.G."/>
            <person name="French C."/>
            <person name="Gujja S."/>
            <person name="Hansen K."/>
            <person name="Keifenheim D."/>
            <person name="Levin J.Z."/>
            <person name="Mosher R.A."/>
            <person name="Mueller C.A."/>
            <person name="Pfiffner J."/>
            <person name="Priest M."/>
            <person name="Russ C."/>
            <person name="Smialowska A."/>
            <person name="Swoboda P."/>
            <person name="Sykes S.M."/>
            <person name="Vaughn M."/>
            <person name="Vengrova S."/>
            <person name="Yoder R."/>
            <person name="Zeng Q."/>
            <person name="Allshire R."/>
            <person name="Baulcombe D."/>
            <person name="Birren B.W."/>
            <person name="Brown W."/>
            <person name="Ekwall K."/>
            <person name="Kellis M."/>
            <person name="Leatherwood J."/>
            <person name="Levin H."/>
            <person name="Margalit H."/>
            <person name="Martienssen R."/>
            <person name="Nieduszynski C.A."/>
            <person name="Spatafora J.W."/>
            <person name="Friedman N."/>
            <person name="Dalgaard J.Z."/>
            <person name="Baumann P."/>
            <person name="Niki H."/>
            <person name="Regev A."/>
            <person name="Nusbaum C."/>
        </authorList>
    </citation>
    <scope>NUCLEOTIDE SEQUENCE [LARGE SCALE GENOMIC DNA]</scope>
    <source>
        <strain evidence="6">yFS275 / FY16936</strain>
    </source>
</reference>
<dbReference type="SUPFAM" id="SSF143113">
    <property type="entry name" value="NAP-like"/>
    <property type="match status" value="1"/>
</dbReference>
<dbReference type="InterPro" id="IPR037231">
    <property type="entry name" value="NAP-like_sf"/>
</dbReference>
<dbReference type="InterPro" id="IPR002164">
    <property type="entry name" value="NAP_family"/>
</dbReference>
<dbReference type="GO" id="GO:0003682">
    <property type="term" value="F:chromatin binding"/>
    <property type="evidence" value="ECO:0000318"/>
    <property type="project" value="GO_Central"/>
</dbReference>
<dbReference type="Pfam" id="PF00956">
    <property type="entry name" value="NAP"/>
    <property type="match status" value="1"/>
</dbReference>
<dbReference type="GO" id="GO:0005654">
    <property type="term" value="C:nucleoplasm"/>
    <property type="evidence" value="ECO:0007669"/>
    <property type="project" value="EnsemblFungi"/>
</dbReference>
<dbReference type="VEuPathDB" id="FungiDB:SJAG_00170"/>
<evidence type="ECO:0000313" key="5">
    <source>
        <dbReference type="JaponicusDB" id="SJAG_00170"/>
    </source>
</evidence>
<keyword evidence="6" id="KW-1185">Reference proteome</keyword>
<comment type="similarity">
    <text evidence="1 2">Belongs to the nucleosome assembly protein (NAP) family.</text>
</comment>
<evidence type="ECO:0000256" key="1">
    <source>
        <dbReference type="ARBA" id="ARBA00009947"/>
    </source>
</evidence>
<dbReference type="GO" id="GO:0006334">
    <property type="term" value="P:nucleosome assembly"/>
    <property type="evidence" value="ECO:0007669"/>
    <property type="project" value="InterPro"/>
</dbReference>
<dbReference type="STRING" id="402676.B6JXN0"/>
<dbReference type="EMBL" id="KE651166">
    <property type="protein sequence ID" value="EEB05174.1"/>
    <property type="molecule type" value="Genomic_DNA"/>
</dbReference>
<dbReference type="RefSeq" id="XP_002171467.1">
    <property type="nucleotide sequence ID" value="XM_002171431.1"/>
</dbReference>
<dbReference type="HOGENOM" id="CLU_072852_0_0_1"/>
<gene>
    <name evidence="5" type="primary">ccp1</name>
    <name evidence="4" type="ORF">SJAG_00170</name>
</gene>
<dbReference type="GO" id="GO:0140713">
    <property type="term" value="F:histone chaperone activity"/>
    <property type="evidence" value="ECO:0007669"/>
    <property type="project" value="EnsemblFungi"/>
</dbReference>
<dbReference type="GeneID" id="7049735"/>
<dbReference type="OrthoDB" id="19419at2759"/>
<dbReference type="OMA" id="PGKEFPN"/>
<dbReference type="GO" id="GO:0000775">
    <property type="term" value="C:chromosome, centromeric region"/>
    <property type="evidence" value="ECO:0007669"/>
    <property type="project" value="EnsemblFungi"/>
</dbReference>
<dbReference type="Proteomes" id="UP000001744">
    <property type="component" value="Unassembled WGS sequence"/>
</dbReference>
<dbReference type="JaponicusDB" id="SJAG_00170">
    <property type="gene designation" value="ccp1"/>
</dbReference>
<feature type="compositionally biased region" description="Basic and acidic residues" evidence="3">
    <location>
        <begin position="231"/>
        <end position="243"/>
    </location>
</feature>
<dbReference type="Gene3D" id="3.30.1120.90">
    <property type="entry name" value="Nucleosome assembly protein"/>
    <property type="match status" value="1"/>
</dbReference>
<evidence type="ECO:0000313" key="4">
    <source>
        <dbReference type="EMBL" id="EEB05174.1"/>
    </source>
</evidence>
<evidence type="ECO:0000256" key="2">
    <source>
        <dbReference type="RuleBase" id="RU003876"/>
    </source>
</evidence>
<dbReference type="GO" id="GO:0000785">
    <property type="term" value="C:chromatin"/>
    <property type="evidence" value="ECO:0000318"/>
    <property type="project" value="GO_Central"/>
</dbReference>
<feature type="region of interest" description="Disordered" evidence="3">
    <location>
        <begin position="202"/>
        <end position="243"/>
    </location>
</feature>
<dbReference type="PANTHER" id="PTHR11875">
    <property type="entry name" value="TESTIS-SPECIFIC Y-ENCODED PROTEIN"/>
    <property type="match status" value="1"/>
</dbReference>
<accession>B6JXN0</accession>
<evidence type="ECO:0000313" key="6">
    <source>
        <dbReference type="Proteomes" id="UP000001744"/>
    </source>
</evidence>
<evidence type="ECO:0000256" key="3">
    <source>
        <dbReference type="SAM" id="MobiDB-lite"/>
    </source>
</evidence>
<dbReference type="GO" id="GO:0042393">
    <property type="term" value="F:histone binding"/>
    <property type="evidence" value="ECO:0000318"/>
    <property type="project" value="GO_Central"/>
</dbReference>
<organism evidence="4 6">
    <name type="scientific">Schizosaccharomyces japonicus (strain yFS275 / FY16936)</name>
    <name type="common">Fission yeast</name>
    <dbReference type="NCBI Taxonomy" id="402676"/>
    <lineage>
        <taxon>Eukaryota</taxon>
        <taxon>Fungi</taxon>
        <taxon>Dikarya</taxon>
        <taxon>Ascomycota</taxon>
        <taxon>Taphrinomycotina</taxon>
        <taxon>Schizosaccharomycetes</taxon>
        <taxon>Schizosaccharomycetales</taxon>
        <taxon>Schizosaccharomycetaceae</taxon>
        <taxon>Schizosaccharomyces</taxon>
    </lineage>
</organism>
<dbReference type="eggNOG" id="KOG1508">
    <property type="taxonomic scope" value="Eukaryota"/>
</dbReference>
<feature type="compositionally biased region" description="Acidic residues" evidence="3">
    <location>
        <begin position="203"/>
        <end position="230"/>
    </location>
</feature>
<protein>
    <submittedName>
        <fullName evidence="4">Nucleosome assembly protein</fullName>
    </submittedName>
</protein>
<sequence length="243" mass="28221">MSEADAKAFEELADLEHDFGKAELEILKKQNEVFKPLFAKRRDILKNIKNFWVIVLEAAGDEISQYITPDDSVLLENLQNLYVERPDENEPRNLRITMSFLKNDFLQDDSLTLEKNVRIEETKELDEEGLEKTTTRYVSEPVKINWKAGKSLNRKNKNSPPGFFDFFEWTGEEDREEFDGAELAIFLAEDLFPNAVKYFTETMSEELGDDDESSVDLEEDEEEEDDEDEASEKPPAKRSRKSD</sequence>
<dbReference type="GO" id="GO:0005634">
    <property type="term" value="C:nucleus"/>
    <property type="evidence" value="ECO:0000318"/>
    <property type="project" value="GO_Central"/>
</dbReference>
<proteinExistence type="inferred from homology"/>